<dbReference type="AlphaFoldDB" id="A0A0B6ZML0"/>
<comment type="subcellular location">
    <subcellularLocation>
        <location evidence="2">Cytoplasm</location>
    </subcellularLocation>
    <subcellularLocation>
        <location evidence="1">Nucleus</location>
    </subcellularLocation>
</comment>
<evidence type="ECO:0000313" key="14">
    <source>
        <dbReference type="EMBL" id="CEK69100.1"/>
    </source>
</evidence>
<dbReference type="GO" id="GO:0005524">
    <property type="term" value="F:ATP binding"/>
    <property type="evidence" value="ECO:0007669"/>
    <property type="project" value="UniProtKB-KW"/>
</dbReference>
<proteinExistence type="predicted"/>
<gene>
    <name evidence="15" type="primary">ORF68908</name>
    <name evidence="14" type="synonym">ORF68902</name>
</gene>
<sequence length="342" mass="39230">MSSDQVGETGTWRQKQILGQGGFGCVDLWYNEETGEHIAIKRCKLKDDMREKMWEHWKMEVYIMGKLNHDNVIKAVTVPLQLEPDVGEPPVLAMEFCEGGDLRKVLNLPGNCYGLPEREIRQLVTGVGSAIEYLHSNRIIHRDLKPENIVLKHVEDNRTLYKIIDLGYAKELDINSICESFVGTVPYLAPELFISKPYSKTVDYWSFGSLVFECISGFRPFLPTAPPVEWHSEVCKKSPDDISAQYDENKQIKFSKKLPLPNQLCKPLQNYFEQWLRLMLRWDPKARGGGIIQVVGGERSKCFYLIEQIMALTILHILHVEANSILSYPVNNHIQLPICKKL</sequence>
<evidence type="ECO:0000256" key="6">
    <source>
        <dbReference type="ARBA" id="ARBA00022553"/>
    </source>
</evidence>
<evidence type="ECO:0000256" key="9">
    <source>
        <dbReference type="ARBA" id="ARBA00022777"/>
    </source>
</evidence>
<dbReference type="InterPro" id="IPR051180">
    <property type="entry name" value="IKK"/>
</dbReference>
<evidence type="ECO:0000259" key="13">
    <source>
        <dbReference type="PROSITE" id="PS50011"/>
    </source>
</evidence>
<evidence type="ECO:0000256" key="11">
    <source>
        <dbReference type="ARBA" id="ARBA00023242"/>
    </source>
</evidence>
<name>A0A0B6ZML0_9EUPU</name>
<dbReference type="GO" id="GO:0005634">
    <property type="term" value="C:nucleus"/>
    <property type="evidence" value="ECO:0007669"/>
    <property type="project" value="UniProtKB-SubCell"/>
</dbReference>
<evidence type="ECO:0000256" key="4">
    <source>
        <dbReference type="ARBA" id="ARBA00022490"/>
    </source>
</evidence>
<evidence type="ECO:0000256" key="2">
    <source>
        <dbReference type="ARBA" id="ARBA00004496"/>
    </source>
</evidence>
<dbReference type="FunFam" id="1.10.510.10:FF:000147">
    <property type="entry name" value="Inhibitor of nuclear factor kappa-B kinase subunit beta"/>
    <property type="match status" value="1"/>
</dbReference>
<keyword evidence="5" id="KW-0723">Serine/threonine-protein kinase</keyword>
<dbReference type="GO" id="GO:0033209">
    <property type="term" value="P:tumor necrosis factor-mediated signaling pathway"/>
    <property type="evidence" value="ECO:0007669"/>
    <property type="project" value="TreeGrafter"/>
</dbReference>
<keyword evidence="10" id="KW-0067">ATP-binding</keyword>
<evidence type="ECO:0000256" key="12">
    <source>
        <dbReference type="ARBA" id="ARBA00048789"/>
    </source>
</evidence>
<dbReference type="InterPro" id="IPR008271">
    <property type="entry name" value="Ser/Thr_kinase_AS"/>
</dbReference>
<dbReference type="PROSITE" id="PS50011">
    <property type="entry name" value="PROTEIN_KINASE_DOM"/>
    <property type="match status" value="1"/>
</dbReference>
<feature type="domain" description="Protein kinase" evidence="13">
    <location>
        <begin position="12"/>
        <end position="304"/>
    </location>
</feature>
<evidence type="ECO:0000256" key="8">
    <source>
        <dbReference type="ARBA" id="ARBA00022741"/>
    </source>
</evidence>
<dbReference type="InterPro" id="IPR000719">
    <property type="entry name" value="Prot_kinase_dom"/>
</dbReference>
<dbReference type="GO" id="GO:0008384">
    <property type="term" value="F:IkappaB kinase activity"/>
    <property type="evidence" value="ECO:0007669"/>
    <property type="project" value="UniProtKB-EC"/>
</dbReference>
<dbReference type="SMART" id="SM00220">
    <property type="entry name" value="S_TKc"/>
    <property type="match status" value="1"/>
</dbReference>
<comment type="catalytic activity">
    <reaction evidence="12">
        <text>L-seryl-[I-kappa-B protein] + ATP = O-phospho-L-seryl-[I-kappa-B protein] + ADP + H(+)</text>
        <dbReference type="Rhea" id="RHEA:19073"/>
        <dbReference type="Rhea" id="RHEA-COMP:13698"/>
        <dbReference type="Rhea" id="RHEA-COMP:13699"/>
        <dbReference type="ChEBI" id="CHEBI:15378"/>
        <dbReference type="ChEBI" id="CHEBI:29999"/>
        <dbReference type="ChEBI" id="CHEBI:30616"/>
        <dbReference type="ChEBI" id="CHEBI:83421"/>
        <dbReference type="ChEBI" id="CHEBI:456216"/>
        <dbReference type="EC" id="2.7.11.10"/>
    </reaction>
</comment>
<dbReference type="Pfam" id="PF00069">
    <property type="entry name" value="Pkinase"/>
    <property type="match status" value="1"/>
</dbReference>
<keyword evidence="7" id="KW-0808">Transferase</keyword>
<keyword evidence="11" id="KW-0539">Nucleus</keyword>
<evidence type="ECO:0000256" key="1">
    <source>
        <dbReference type="ARBA" id="ARBA00004123"/>
    </source>
</evidence>
<accession>A0A0B6ZML0</accession>
<evidence type="ECO:0000256" key="7">
    <source>
        <dbReference type="ARBA" id="ARBA00022679"/>
    </source>
</evidence>
<keyword evidence="8" id="KW-0547">Nucleotide-binding</keyword>
<dbReference type="GO" id="GO:0045944">
    <property type="term" value="P:positive regulation of transcription by RNA polymerase II"/>
    <property type="evidence" value="ECO:0007669"/>
    <property type="project" value="TreeGrafter"/>
</dbReference>
<reference evidence="15" key="1">
    <citation type="submission" date="2014-12" db="EMBL/GenBank/DDBJ databases">
        <title>Insight into the proteome of Arion vulgaris.</title>
        <authorList>
            <person name="Aradska J."/>
            <person name="Bulat T."/>
            <person name="Smidak R."/>
            <person name="Sarate P."/>
            <person name="Gangsoo J."/>
            <person name="Sialana F."/>
            <person name="Bilban M."/>
            <person name="Lubec G."/>
        </authorList>
    </citation>
    <scope>NUCLEOTIDE SEQUENCE</scope>
    <source>
        <tissue evidence="15">Skin</tissue>
    </source>
</reference>
<keyword evidence="4" id="KW-0963">Cytoplasm</keyword>
<evidence type="ECO:0000256" key="10">
    <source>
        <dbReference type="ARBA" id="ARBA00022840"/>
    </source>
</evidence>
<evidence type="ECO:0000256" key="3">
    <source>
        <dbReference type="ARBA" id="ARBA00012442"/>
    </source>
</evidence>
<dbReference type="EMBL" id="HACG01022235">
    <property type="protein sequence ID" value="CEK69100.1"/>
    <property type="molecule type" value="Transcribed_RNA"/>
</dbReference>
<dbReference type="InterPro" id="IPR011009">
    <property type="entry name" value="Kinase-like_dom_sf"/>
</dbReference>
<dbReference type="Gene3D" id="1.10.510.10">
    <property type="entry name" value="Transferase(Phosphotransferase) domain 1"/>
    <property type="match status" value="1"/>
</dbReference>
<organism evidence="15">
    <name type="scientific">Arion vulgaris</name>
    <dbReference type="NCBI Taxonomy" id="1028688"/>
    <lineage>
        <taxon>Eukaryota</taxon>
        <taxon>Metazoa</taxon>
        <taxon>Spiralia</taxon>
        <taxon>Lophotrochozoa</taxon>
        <taxon>Mollusca</taxon>
        <taxon>Gastropoda</taxon>
        <taxon>Heterobranchia</taxon>
        <taxon>Euthyneura</taxon>
        <taxon>Panpulmonata</taxon>
        <taxon>Eupulmonata</taxon>
        <taxon>Stylommatophora</taxon>
        <taxon>Helicina</taxon>
        <taxon>Arionoidea</taxon>
        <taxon>Arionidae</taxon>
        <taxon>Arion</taxon>
    </lineage>
</organism>
<dbReference type="PROSITE" id="PS00108">
    <property type="entry name" value="PROTEIN_KINASE_ST"/>
    <property type="match status" value="1"/>
</dbReference>
<protein>
    <recommendedName>
        <fullName evidence="3">IkappaB kinase</fullName>
        <ecNumber evidence="3">2.7.11.10</ecNumber>
    </recommendedName>
</protein>
<dbReference type="PANTHER" id="PTHR22969">
    <property type="entry name" value="IKB KINASE"/>
    <property type="match status" value="1"/>
</dbReference>
<evidence type="ECO:0000256" key="5">
    <source>
        <dbReference type="ARBA" id="ARBA00022527"/>
    </source>
</evidence>
<keyword evidence="6" id="KW-0597">Phosphoprotein</keyword>
<keyword evidence="9" id="KW-0418">Kinase</keyword>
<evidence type="ECO:0000313" key="15">
    <source>
        <dbReference type="EMBL" id="CEK69101.1"/>
    </source>
</evidence>
<dbReference type="EMBL" id="HACG01022236">
    <property type="protein sequence ID" value="CEK69101.1"/>
    <property type="molecule type" value="Transcribed_RNA"/>
</dbReference>
<dbReference type="PANTHER" id="PTHR22969:SF17">
    <property type="entry name" value="INHIBITOR OF NUCLEAR FACTOR KAPPA-B KINASE SUBUNIT BETA"/>
    <property type="match status" value="1"/>
</dbReference>
<dbReference type="SUPFAM" id="SSF56112">
    <property type="entry name" value="Protein kinase-like (PK-like)"/>
    <property type="match status" value="1"/>
</dbReference>
<dbReference type="EC" id="2.7.11.10" evidence="3"/>
<dbReference type="GO" id="GO:0008385">
    <property type="term" value="C:IkappaB kinase complex"/>
    <property type="evidence" value="ECO:0007669"/>
    <property type="project" value="TreeGrafter"/>
</dbReference>